<dbReference type="OrthoDB" id="5058150at2759"/>
<dbReference type="Proteomes" id="UP001152049">
    <property type="component" value="Unassembled WGS sequence"/>
</dbReference>
<organism evidence="2 3">
    <name type="scientific">Fusarium torreyae</name>
    <dbReference type="NCBI Taxonomy" id="1237075"/>
    <lineage>
        <taxon>Eukaryota</taxon>
        <taxon>Fungi</taxon>
        <taxon>Dikarya</taxon>
        <taxon>Ascomycota</taxon>
        <taxon>Pezizomycotina</taxon>
        <taxon>Sordariomycetes</taxon>
        <taxon>Hypocreomycetidae</taxon>
        <taxon>Hypocreales</taxon>
        <taxon>Nectriaceae</taxon>
        <taxon>Fusarium</taxon>
    </lineage>
</organism>
<name>A0A9W8V814_9HYPO</name>
<proteinExistence type="predicted"/>
<gene>
    <name evidence="2" type="ORF">NW762_012907</name>
</gene>
<feature type="compositionally biased region" description="Basic and acidic residues" evidence="1">
    <location>
        <begin position="149"/>
        <end position="160"/>
    </location>
</feature>
<evidence type="ECO:0000313" key="3">
    <source>
        <dbReference type="Proteomes" id="UP001152049"/>
    </source>
</evidence>
<comment type="caution">
    <text evidence="2">The sequence shown here is derived from an EMBL/GenBank/DDBJ whole genome shotgun (WGS) entry which is preliminary data.</text>
</comment>
<protein>
    <submittedName>
        <fullName evidence="2">Uncharacterized protein</fullName>
    </submittedName>
</protein>
<evidence type="ECO:0000313" key="2">
    <source>
        <dbReference type="EMBL" id="KAJ4248137.1"/>
    </source>
</evidence>
<dbReference type="AlphaFoldDB" id="A0A9W8V814"/>
<reference evidence="2" key="1">
    <citation type="submission" date="2022-09" db="EMBL/GenBank/DDBJ databases">
        <title>Fusarium specimens isolated from Avocado Roots.</title>
        <authorList>
            <person name="Stajich J."/>
            <person name="Roper C."/>
            <person name="Heimlech-Rivalta G."/>
        </authorList>
    </citation>
    <scope>NUCLEOTIDE SEQUENCE</scope>
    <source>
        <strain evidence="2">CF00136</strain>
    </source>
</reference>
<sequence>MSEISPAERKALVDSQLSVLQVCINRALQTLDPTCQLSRQLHETSNEIRRHLLVTLMEEANDNSSAERHSNLASESCLNQDHVSLDGTSSRASCTDISQLSPGIKGTVDRTSKDNDTTMASGCDNILVTDQVIVDENSNHDITTKARVESVEPAKKRRAEDDNETQPVAKRIKTWLTQLTRG</sequence>
<feature type="region of interest" description="Disordered" evidence="1">
    <location>
        <begin position="149"/>
        <end position="168"/>
    </location>
</feature>
<evidence type="ECO:0000256" key="1">
    <source>
        <dbReference type="SAM" id="MobiDB-lite"/>
    </source>
</evidence>
<dbReference type="EMBL" id="JAOQAZ010000037">
    <property type="protein sequence ID" value="KAJ4248137.1"/>
    <property type="molecule type" value="Genomic_DNA"/>
</dbReference>
<accession>A0A9W8V814</accession>
<keyword evidence="3" id="KW-1185">Reference proteome</keyword>